<dbReference type="Pfam" id="PF13456">
    <property type="entry name" value="RVT_3"/>
    <property type="match status" value="1"/>
</dbReference>
<sequence>MAKKRCLETWTPPTLDVLKFNIDESAKGSLGPTRMGGVLRNSRGRVLCLFSEDLGILDSNSAEVRAIHRVAGICASNPYLIGREIVIVSDSKTTVSWVNDGGFGNINHFNLIYDIRGNLNKLGNTMVIHNSRTTNSFANWLTRNGSNMGGDFFVWGDC</sequence>
<accession>A0AAD9ZKM6</accession>
<comment type="caution">
    <text evidence="2">The sequence shown here is derived from an EMBL/GenBank/DDBJ whole genome shotgun (WGS) entry which is preliminary data.</text>
</comment>
<name>A0AAD9ZKM6_9ROSI</name>
<dbReference type="InterPro" id="IPR036397">
    <property type="entry name" value="RNaseH_sf"/>
</dbReference>
<gene>
    <name evidence="2" type="ORF">Dsin_030295</name>
</gene>
<dbReference type="InterPro" id="IPR002156">
    <property type="entry name" value="RNaseH_domain"/>
</dbReference>
<dbReference type="SUPFAM" id="SSF53098">
    <property type="entry name" value="Ribonuclease H-like"/>
    <property type="match status" value="1"/>
</dbReference>
<keyword evidence="3" id="KW-1185">Reference proteome</keyword>
<dbReference type="PANTHER" id="PTHR47723:SF22">
    <property type="entry name" value="RNASE H TYPE-1 DOMAIN-CONTAINING PROTEIN"/>
    <property type="match status" value="1"/>
</dbReference>
<evidence type="ECO:0000259" key="1">
    <source>
        <dbReference type="Pfam" id="PF13456"/>
    </source>
</evidence>
<dbReference type="CDD" id="cd06222">
    <property type="entry name" value="RNase_H_like"/>
    <property type="match status" value="1"/>
</dbReference>
<dbReference type="PANTHER" id="PTHR47723">
    <property type="entry name" value="OS05G0353850 PROTEIN"/>
    <property type="match status" value="1"/>
</dbReference>
<dbReference type="EMBL" id="JANJYJ010000010">
    <property type="protein sequence ID" value="KAK3183009.1"/>
    <property type="molecule type" value="Genomic_DNA"/>
</dbReference>
<feature type="domain" description="RNase H type-1" evidence="1">
    <location>
        <begin position="26"/>
        <end position="143"/>
    </location>
</feature>
<dbReference type="Gene3D" id="3.30.420.10">
    <property type="entry name" value="Ribonuclease H-like superfamily/Ribonuclease H"/>
    <property type="match status" value="1"/>
</dbReference>
<reference evidence="2" key="1">
    <citation type="journal article" date="2023" name="Plant J.">
        <title>Genome sequences and population genomics provide insights into the demographic history, inbreeding, and mutation load of two 'living fossil' tree species of Dipteronia.</title>
        <authorList>
            <person name="Feng Y."/>
            <person name="Comes H.P."/>
            <person name="Chen J."/>
            <person name="Zhu S."/>
            <person name="Lu R."/>
            <person name="Zhang X."/>
            <person name="Li P."/>
            <person name="Qiu J."/>
            <person name="Olsen K.M."/>
            <person name="Qiu Y."/>
        </authorList>
    </citation>
    <scope>NUCLEOTIDE SEQUENCE</scope>
    <source>
        <strain evidence="2">NBL</strain>
    </source>
</reference>
<dbReference type="InterPro" id="IPR053151">
    <property type="entry name" value="RNase_H-like"/>
</dbReference>
<dbReference type="GO" id="GO:0004523">
    <property type="term" value="F:RNA-DNA hybrid ribonuclease activity"/>
    <property type="evidence" value="ECO:0007669"/>
    <property type="project" value="InterPro"/>
</dbReference>
<dbReference type="InterPro" id="IPR044730">
    <property type="entry name" value="RNase_H-like_dom_plant"/>
</dbReference>
<protein>
    <recommendedName>
        <fullName evidence="1">RNase H type-1 domain-containing protein</fullName>
    </recommendedName>
</protein>
<organism evidence="2 3">
    <name type="scientific">Dipteronia sinensis</name>
    <dbReference type="NCBI Taxonomy" id="43782"/>
    <lineage>
        <taxon>Eukaryota</taxon>
        <taxon>Viridiplantae</taxon>
        <taxon>Streptophyta</taxon>
        <taxon>Embryophyta</taxon>
        <taxon>Tracheophyta</taxon>
        <taxon>Spermatophyta</taxon>
        <taxon>Magnoliopsida</taxon>
        <taxon>eudicotyledons</taxon>
        <taxon>Gunneridae</taxon>
        <taxon>Pentapetalae</taxon>
        <taxon>rosids</taxon>
        <taxon>malvids</taxon>
        <taxon>Sapindales</taxon>
        <taxon>Sapindaceae</taxon>
        <taxon>Hippocastanoideae</taxon>
        <taxon>Acereae</taxon>
        <taxon>Dipteronia</taxon>
    </lineage>
</organism>
<evidence type="ECO:0000313" key="2">
    <source>
        <dbReference type="EMBL" id="KAK3183009.1"/>
    </source>
</evidence>
<evidence type="ECO:0000313" key="3">
    <source>
        <dbReference type="Proteomes" id="UP001281410"/>
    </source>
</evidence>
<dbReference type="InterPro" id="IPR012337">
    <property type="entry name" value="RNaseH-like_sf"/>
</dbReference>
<proteinExistence type="predicted"/>
<dbReference type="Proteomes" id="UP001281410">
    <property type="component" value="Unassembled WGS sequence"/>
</dbReference>
<dbReference type="AlphaFoldDB" id="A0AAD9ZKM6"/>
<dbReference type="GO" id="GO:0003676">
    <property type="term" value="F:nucleic acid binding"/>
    <property type="evidence" value="ECO:0007669"/>
    <property type="project" value="InterPro"/>
</dbReference>